<name>A0A2T3ARZ8_AMORE</name>
<reference evidence="3 4" key="1">
    <citation type="journal article" date="2018" name="New Phytol.">
        <title>Comparative genomics and transcriptomics depict ericoid mycorrhizal fungi as versatile saprotrophs and plant mutualists.</title>
        <authorList>
            <person name="Martino E."/>
            <person name="Morin E."/>
            <person name="Grelet G.A."/>
            <person name="Kuo A."/>
            <person name="Kohler A."/>
            <person name="Daghino S."/>
            <person name="Barry K.W."/>
            <person name="Cichocki N."/>
            <person name="Clum A."/>
            <person name="Dockter R.B."/>
            <person name="Hainaut M."/>
            <person name="Kuo R.C."/>
            <person name="LaButti K."/>
            <person name="Lindahl B.D."/>
            <person name="Lindquist E.A."/>
            <person name="Lipzen A."/>
            <person name="Khouja H.R."/>
            <person name="Magnuson J."/>
            <person name="Murat C."/>
            <person name="Ohm R.A."/>
            <person name="Singer S.W."/>
            <person name="Spatafora J.W."/>
            <person name="Wang M."/>
            <person name="Veneault-Fourrey C."/>
            <person name="Henrissat B."/>
            <person name="Grigoriev I.V."/>
            <person name="Martin F.M."/>
            <person name="Perotto S."/>
        </authorList>
    </citation>
    <scope>NUCLEOTIDE SEQUENCE [LARGE SCALE GENOMIC DNA]</scope>
    <source>
        <strain evidence="3 4">ATCC 22711</strain>
    </source>
</reference>
<dbReference type="AlphaFoldDB" id="A0A2T3ARZ8"/>
<dbReference type="InParanoid" id="A0A2T3ARZ8"/>
<feature type="region of interest" description="Disordered" evidence="1">
    <location>
        <begin position="103"/>
        <end position="123"/>
    </location>
</feature>
<keyword evidence="2" id="KW-0812">Transmembrane</keyword>
<dbReference type="EMBL" id="KZ679017">
    <property type="protein sequence ID" value="PSS09123.1"/>
    <property type="molecule type" value="Genomic_DNA"/>
</dbReference>
<organism evidence="3 4">
    <name type="scientific">Amorphotheca resinae ATCC 22711</name>
    <dbReference type="NCBI Taxonomy" id="857342"/>
    <lineage>
        <taxon>Eukaryota</taxon>
        <taxon>Fungi</taxon>
        <taxon>Dikarya</taxon>
        <taxon>Ascomycota</taxon>
        <taxon>Pezizomycotina</taxon>
        <taxon>Leotiomycetes</taxon>
        <taxon>Helotiales</taxon>
        <taxon>Amorphothecaceae</taxon>
        <taxon>Amorphotheca</taxon>
    </lineage>
</organism>
<dbReference type="RefSeq" id="XP_024717421.1">
    <property type="nucleotide sequence ID" value="XM_024863843.1"/>
</dbReference>
<proteinExistence type="predicted"/>
<evidence type="ECO:0008006" key="5">
    <source>
        <dbReference type="Google" id="ProtNLM"/>
    </source>
</evidence>
<keyword evidence="4" id="KW-1185">Reference proteome</keyword>
<keyword evidence="2" id="KW-1133">Transmembrane helix</keyword>
<evidence type="ECO:0000256" key="1">
    <source>
        <dbReference type="SAM" id="MobiDB-lite"/>
    </source>
</evidence>
<evidence type="ECO:0000313" key="3">
    <source>
        <dbReference type="EMBL" id="PSS09123.1"/>
    </source>
</evidence>
<feature type="transmembrane region" description="Helical" evidence="2">
    <location>
        <begin position="46"/>
        <end position="74"/>
    </location>
</feature>
<evidence type="ECO:0000313" key="4">
    <source>
        <dbReference type="Proteomes" id="UP000241818"/>
    </source>
</evidence>
<accession>A0A2T3ARZ8</accession>
<evidence type="ECO:0000256" key="2">
    <source>
        <dbReference type="SAM" id="Phobius"/>
    </source>
</evidence>
<gene>
    <name evidence="3" type="ORF">M430DRAFT_183137</name>
</gene>
<sequence length="225" mass="24980">MSFSPSTKQASTATRFPIAPSQKALRGRQHGYDDGFYQRRGACFSLLMMPLLLLSSLPPFFWGLFFWAFFSWFFPCSFYRALDLCPFVPLPLARNDDPKTLRLSHLPESPSIPPPPTPFAEAESPETTQLLPLVLFLGLPHLSTSASASASASVLHPSLPFPSDQDSALRCHCRLPTSHQLLLLPTCNLQLNLLGALANTGFLRSQTLVRTPKSLSPLLRRSRSR</sequence>
<keyword evidence="2" id="KW-0472">Membrane</keyword>
<protein>
    <recommendedName>
        <fullName evidence="5">Transmembrane protein</fullName>
    </recommendedName>
</protein>
<dbReference type="GeneID" id="36571924"/>
<dbReference type="Proteomes" id="UP000241818">
    <property type="component" value="Unassembled WGS sequence"/>
</dbReference>